<sequence length="397" mass="45383">MINRKSMIIVCLLGVFLVGIISNHVDASTQWHQLDSKHDVPVDKTWDVTLNTPINPQSVHKENVYVLNQHGEKVDSSFVVNGLRIMIHPPENGYDYNETYSLYIKDLYSSNGVKMQQRTQLDFTIEKETRFAGFPSTEKKLLEEYGEPEDKYSTMYYEYWVYGTKDYQNYIHFGLKDGNVSSVFTTSPDRKVKGISPTDQVSTVKSKVTVDEQDEGNIYVKEPNQDGGGIIFSYYGIQGLDSVWGINITEIGTNEVENPPSIDIHNKSQSTILFHMMNAYRVQQGQSPLMLNQNTDDAAQYMAEYSSNQFTCNHLSGDGNETLEDRLLKFNVSVEELENKKELIHCGSGSWIEPVKSMDHWVSNKEFRKHVLGDWTHAGTGSYLYSHVIDFLEFNKQ</sequence>
<name>A0A0A2TGG6_9BACI</name>
<protein>
    <recommendedName>
        <fullName evidence="8">SbsA Ig-like domain-containing protein</fullName>
    </recommendedName>
</protein>
<gene>
    <name evidence="6" type="ORF">N782_00085</name>
</gene>
<evidence type="ECO:0000259" key="5">
    <source>
        <dbReference type="Pfam" id="PF14504"/>
    </source>
</evidence>
<dbReference type="Proteomes" id="UP000030147">
    <property type="component" value="Unassembled WGS sequence"/>
</dbReference>
<accession>A0A0A2TGG6</accession>
<feature type="chain" id="PRO_5002004866" description="SbsA Ig-like domain-containing protein" evidence="2">
    <location>
        <begin position="28"/>
        <end position="397"/>
    </location>
</feature>
<evidence type="ECO:0000259" key="3">
    <source>
        <dbReference type="Pfam" id="PF00188"/>
    </source>
</evidence>
<dbReference type="STRING" id="1385514.N782_00085"/>
<feature type="domain" description="SbsA Ig-like" evidence="4">
    <location>
        <begin position="36"/>
        <end position="124"/>
    </location>
</feature>
<reference evidence="6 7" key="1">
    <citation type="journal article" date="2015" name="Stand. Genomic Sci.">
        <title>High quality draft genome sequence of the moderately halophilic bacterium Pontibacillus yanchengensis Y32(T) and comparison among Pontibacillus genomes.</title>
        <authorList>
            <person name="Huang J."/>
            <person name="Qiao Z.X."/>
            <person name="Tang J.W."/>
            <person name="Wang G."/>
        </authorList>
    </citation>
    <scope>NUCLEOTIDE SEQUENCE [LARGE SCALE GENOMIC DNA]</scope>
    <source>
        <strain evidence="6 7">Y32</strain>
    </source>
</reference>
<dbReference type="Gene3D" id="3.40.33.10">
    <property type="entry name" value="CAP"/>
    <property type="match status" value="1"/>
</dbReference>
<evidence type="ECO:0000259" key="4">
    <source>
        <dbReference type="Pfam" id="PF13205"/>
    </source>
</evidence>
<dbReference type="AlphaFoldDB" id="A0A0A2TGG6"/>
<proteinExistence type="predicted"/>
<dbReference type="InterPro" id="IPR014044">
    <property type="entry name" value="CAP_dom"/>
</dbReference>
<evidence type="ECO:0008006" key="8">
    <source>
        <dbReference type="Google" id="ProtNLM"/>
    </source>
</evidence>
<organism evidence="6 7">
    <name type="scientific">Pontibacillus yanchengensis Y32</name>
    <dbReference type="NCBI Taxonomy" id="1385514"/>
    <lineage>
        <taxon>Bacteria</taxon>
        <taxon>Bacillati</taxon>
        <taxon>Bacillota</taxon>
        <taxon>Bacilli</taxon>
        <taxon>Bacillales</taxon>
        <taxon>Bacillaceae</taxon>
        <taxon>Pontibacillus</taxon>
    </lineage>
</organism>
<feature type="signal peptide" evidence="2">
    <location>
        <begin position="1"/>
        <end position="27"/>
    </location>
</feature>
<evidence type="ECO:0000313" key="7">
    <source>
        <dbReference type="Proteomes" id="UP000030147"/>
    </source>
</evidence>
<keyword evidence="1 2" id="KW-0732">Signal</keyword>
<dbReference type="Pfam" id="PF00188">
    <property type="entry name" value="CAP"/>
    <property type="match status" value="1"/>
</dbReference>
<dbReference type="Pfam" id="PF13205">
    <property type="entry name" value="Big_5"/>
    <property type="match status" value="1"/>
</dbReference>
<comment type="caution">
    <text evidence="6">The sequence shown here is derived from an EMBL/GenBank/DDBJ whole genome shotgun (WGS) entry which is preliminary data.</text>
</comment>
<feature type="domain" description="SCP" evidence="3">
    <location>
        <begin position="275"/>
        <end position="386"/>
    </location>
</feature>
<evidence type="ECO:0000313" key="6">
    <source>
        <dbReference type="EMBL" id="KGP74659.1"/>
    </source>
</evidence>
<dbReference type="eggNOG" id="ENOG5033BZ8">
    <property type="taxonomic scope" value="Bacteria"/>
</dbReference>
<dbReference type="Pfam" id="PF14504">
    <property type="entry name" value="CAP_assoc_N"/>
    <property type="match status" value="1"/>
</dbReference>
<dbReference type="InterPro" id="IPR035940">
    <property type="entry name" value="CAP_sf"/>
</dbReference>
<dbReference type="InterPro" id="IPR029410">
    <property type="entry name" value="CAP_assoc"/>
</dbReference>
<dbReference type="EMBL" id="AVBF01000001">
    <property type="protein sequence ID" value="KGP74659.1"/>
    <property type="molecule type" value="Genomic_DNA"/>
</dbReference>
<dbReference type="InterPro" id="IPR032812">
    <property type="entry name" value="SbsA_Ig"/>
</dbReference>
<evidence type="ECO:0000256" key="1">
    <source>
        <dbReference type="ARBA" id="ARBA00022729"/>
    </source>
</evidence>
<evidence type="ECO:0000256" key="2">
    <source>
        <dbReference type="SAM" id="SignalP"/>
    </source>
</evidence>
<feature type="domain" description="CAP-associated" evidence="5">
    <location>
        <begin position="137"/>
        <end position="213"/>
    </location>
</feature>
<keyword evidence="7" id="KW-1185">Reference proteome</keyword>